<keyword evidence="2" id="KW-0560">Oxidoreductase</keyword>
<evidence type="ECO:0000313" key="5">
    <source>
        <dbReference type="Proteomes" id="UP000247555"/>
    </source>
</evidence>
<dbReference type="GO" id="GO:0016491">
    <property type="term" value="F:oxidoreductase activity"/>
    <property type="evidence" value="ECO:0007669"/>
    <property type="project" value="UniProtKB-KW"/>
</dbReference>
<keyword evidence="5" id="KW-1185">Reference proteome</keyword>
<dbReference type="PANTHER" id="PTHR44169:SF6">
    <property type="entry name" value="NADPH-DEPENDENT 1-ACYLDIHYDROXYACETONE PHOSPHATE REDUCTASE"/>
    <property type="match status" value="1"/>
</dbReference>
<dbReference type="PANTHER" id="PTHR44169">
    <property type="entry name" value="NADPH-DEPENDENT 1-ACYLDIHYDROXYACETONE PHOSPHATE REDUCTASE"/>
    <property type="match status" value="1"/>
</dbReference>
<name>A0A318KK38_9NEIS</name>
<dbReference type="Gene3D" id="3.40.50.720">
    <property type="entry name" value="NAD(P)-binding Rossmann-like Domain"/>
    <property type="match status" value="1"/>
</dbReference>
<dbReference type="Pfam" id="PF00106">
    <property type="entry name" value="adh_short"/>
    <property type="match status" value="1"/>
</dbReference>
<dbReference type="InterPro" id="IPR002347">
    <property type="entry name" value="SDR_fam"/>
</dbReference>
<evidence type="ECO:0000256" key="2">
    <source>
        <dbReference type="ARBA" id="ARBA00023002"/>
    </source>
</evidence>
<dbReference type="OrthoDB" id="9789083at2"/>
<dbReference type="Proteomes" id="UP000247555">
    <property type="component" value="Unassembled WGS sequence"/>
</dbReference>
<dbReference type="AlphaFoldDB" id="A0A318KK38"/>
<comment type="caution">
    <text evidence="4">The sequence shown here is derived from an EMBL/GenBank/DDBJ whole genome shotgun (WGS) entry which is preliminary data.</text>
</comment>
<dbReference type="PRINTS" id="PR00080">
    <property type="entry name" value="SDRFAMILY"/>
</dbReference>
<dbReference type="RefSeq" id="WP_110391585.1">
    <property type="nucleotide sequence ID" value="NZ_QJKI01000020.1"/>
</dbReference>
<gene>
    <name evidence="4" type="ORF">DFR34_12038</name>
</gene>
<dbReference type="PROSITE" id="PS00061">
    <property type="entry name" value="ADH_SHORT"/>
    <property type="match status" value="1"/>
</dbReference>
<protein>
    <submittedName>
        <fullName evidence="4">Short-subunit dehydrogenase</fullName>
    </submittedName>
</protein>
<dbReference type="CDD" id="cd05374">
    <property type="entry name" value="17beta-HSD-like_SDR_c"/>
    <property type="match status" value="1"/>
</dbReference>
<sequence length="275" mass="30046">MHSILITGCSSGIGHTVAHGLAREGWRVFASARAEADVARLRAEGLSDALQLDVDDSVSIERALAQVLAATGGTLDALFNNAGFGQPGAAEDISRAALRAQFETNLFGAWELTARVLPVMRAQGHGRVLFNSSVLGFAAMRWRGAYNASKYAMEGLADTLRLELAGSNVHVSLIEPGPITSRFRPNALAKFRAHVDWTLSVHTEVYRAQIERMEKPGPAAPFTLPAEAVLDAVRRALNARRPAARYRVTFPTHLFWWLKRLLPTRWLDAVLTRAA</sequence>
<dbReference type="InterPro" id="IPR020904">
    <property type="entry name" value="Sc_DH/Rdtase_CS"/>
</dbReference>
<reference evidence="4 5" key="1">
    <citation type="submission" date="2018-05" db="EMBL/GenBank/DDBJ databases">
        <title>Genomic Encyclopedia of Type Strains, Phase IV (KMG-IV): sequencing the most valuable type-strain genomes for metagenomic binning, comparative biology and taxonomic classification.</title>
        <authorList>
            <person name="Goeker M."/>
        </authorList>
    </citation>
    <scope>NUCLEOTIDE SEQUENCE [LARGE SCALE GENOMIC DNA]</scope>
    <source>
        <strain evidence="4 5">DSM 29661</strain>
    </source>
</reference>
<comment type="similarity">
    <text evidence="1 3">Belongs to the short-chain dehydrogenases/reductases (SDR) family.</text>
</comment>
<evidence type="ECO:0000256" key="1">
    <source>
        <dbReference type="ARBA" id="ARBA00006484"/>
    </source>
</evidence>
<dbReference type="EMBL" id="QJKI01000020">
    <property type="protein sequence ID" value="PXX76978.1"/>
    <property type="molecule type" value="Genomic_DNA"/>
</dbReference>
<evidence type="ECO:0000256" key="3">
    <source>
        <dbReference type="RuleBase" id="RU000363"/>
    </source>
</evidence>
<dbReference type="SUPFAM" id="SSF51735">
    <property type="entry name" value="NAD(P)-binding Rossmann-fold domains"/>
    <property type="match status" value="1"/>
</dbReference>
<evidence type="ECO:0000313" key="4">
    <source>
        <dbReference type="EMBL" id="PXX76978.1"/>
    </source>
</evidence>
<accession>A0A318KK38</accession>
<dbReference type="InterPro" id="IPR036291">
    <property type="entry name" value="NAD(P)-bd_dom_sf"/>
</dbReference>
<proteinExistence type="inferred from homology"/>
<organism evidence="4 5">
    <name type="scientific">Rivihabitans pingtungensis</name>
    <dbReference type="NCBI Taxonomy" id="1054498"/>
    <lineage>
        <taxon>Bacteria</taxon>
        <taxon>Pseudomonadati</taxon>
        <taxon>Pseudomonadota</taxon>
        <taxon>Betaproteobacteria</taxon>
        <taxon>Neisseriales</taxon>
        <taxon>Aquaspirillaceae</taxon>
        <taxon>Rivihabitans</taxon>
    </lineage>
</organism>
<dbReference type="PRINTS" id="PR00081">
    <property type="entry name" value="GDHRDH"/>
</dbReference>